<sequence length="126" mass="13912">MDIPESEALIIQENARLTAYCLQHLAECRRPRCVLQSGRKPAFFYFPEPGPDQLDVPDSLQPGHGLKFHLPLVSKDSTVFCGAVSAVCVVSAVSREQSWKISCTCPTPAFHPAHLELLCECFNKGL</sequence>
<accession>A0A8G0RD02</accession>
<protein>
    <submittedName>
        <fullName evidence="1">13.3K protein</fullName>
    </submittedName>
</protein>
<proteinExistence type="predicted"/>
<reference evidence="1" key="1">
    <citation type="submission" date="2021-01" db="EMBL/GenBank/DDBJ databases">
        <authorList>
            <person name="Zhang W."/>
        </authorList>
    </citation>
    <scope>NUCLEOTIDE SEQUENCE</scope>
    <source>
        <strain evidence="1">CXC10</strain>
    </source>
</reference>
<name>A0A8G0RD02_9ADEN</name>
<organism evidence="1">
    <name type="scientific">Bat mastadenovirus</name>
    <dbReference type="NCBI Taxonomy" id="740971"/>
    <lineage>
        <taxon>Viruses</taxon>
        <taxon>Varidnaviria</taxon>
        <taxon>Bamfordvirae</taxon>
        <taxon>Preplasmiviricota</taxon>
        <taxon>Polisuviricotina</taxon>
        <taxon>Pharingeaviricetes</taxon>
        <taxon>Rowavirales</taxon>
        <taxon>Adenoviridae</taxon>
        <taxon>Mastadenovirus</taxon>
        <taxon>Mastadenovirus asiensse</taxon>
    </lineage>
</organism>
<dbReference type="EMBL" id="MW597741">
    <property type="protein sequence ID" value="QYW15040.1"/>
    <property type="molecule type" value="Genomic_DNA"/>
</dbReference>
<evidence type="ECO:0000313" key="1">
    <source>
        <dbReference type="EMBL" id="QYW15040.1"/>
    </source>
</evidence>